<evidence type="ECO:0000313" key="1">
    <source>
        <dbReference type="EMBL" id="MCX4238893.1"/>
    </source>
</evidence>
<dbReference type="Proteomes" id="UP001165590">
    <property type="component" value="Unassembled WGS sequence"/>
</dbReference>
<dbReference type="EMBL" id="JAIFZO010000002">
    <property type="protein sequence ID" value="MCX4238893.1"/>
    <property type="molecule type" value="Genomic_DNA"/>
</dbReference>
<dbReference type="Gene3D" id="2.50.20.20">
    <property type="match status" value="1"/>
</dbReference>
<name>A0ABT3VGT0_9ACTN</name>
<comment type="caution">
    <text evidence="1">The sequence shown here is derived from an EMBL/GenBank/DDBJ whole genome shotgun (WGS) entry which is preliminary data.</text>
</comment>
<gene>
    <name evidence="1" type="ORF">K3769_40200</name>
</gene>
<evidence type="ECO:0000313" key="2">
    <source>
        <dbReference type="Proteomes" id="UP001165590"/>
    </source>
</evidence>
<keyword evidence="2" id="KW-1185">Reference proteome</keyword>
<sequence>MAGTAFAVVLSGTGAGACGVDAGSSSAPPSTATVQPSALTPAEAVAKAAEKTVGITSLRYRIAGSVPDRGRLTAEASKVTKPSAMSMQLTTADQRAEGPLEVRFVGKALYLGGSALGGNALDDSALDDSALGGEKGGLDGSALARLRGRSWLRAEPAAWGRGALDSNTCRVLPRQIEGSPVVQSTFLTGSRHPKRIGTETVDGT</sequence>
<accession>A0ABT3VGT0</accession>
<protein>
    <recommendedName>
        <fullName evidence="3">Lipoprotein</fullName>
    </recommendedName>
</protein>
<reference evidence="1" key="1">
    <citation type="journal article" date="2022" name="bioRxiv">
        <title>Discovery and biosynthetic assessment of Streptomyces ortus sp nov. isolated from a deep-sea sponge.</title>
        <authorList>
            <person name="Williams S.E."/>
        </authorList>
    </citation>
    <scope>NUCLEOTIDE SEQUENCE</scope>
    <source>
        <strain evidence="1">A15ISP2-DRY2</strain>
    </source>
</reference>
<evidence type="ECO:0008006" key="3">
    <source>
        <dbReference type="Google" id="ProtNLM"/>
    </source>
</evidence>
<dbReference type="RefSeq" id="WP_267031148.1">
    <property type="nucleotide sequence ID" value="NZ_JAIFZO010000002.1"/>
</dbReference>
<proteinExistence type="predicted"/>
<organism evidence="1 2">
    <name type="scientific">Streptomyces ortus</name>
    <dbReference type="NCBI Taxonomy" id="2867268"/>
    <lineage>
        <taxon>Bacteria</taxon>
        <taxon>Bacillati</taxon>
        <taxon>Actinomycetota</taxon>
        <taxon>Actinomycetes</taxon>
        <taxon>Kitasatosporales</taxon>
        <taxon>Streptomycetaceae</taxon>
        <taxon>Streptomyces</taxon>
    </lineage>
</organism>